<evidence type="ECO:0000313" key="2">
    <source>
        <dbReference type="Proteomes" id="UP001257060"/>
    </source>
</evidence>
<name>A0ABU2GJA5_9EURY</name>
<comment type="caution">
    <text evidence="1">The sequence shown here is derived from an EMBL/GenBank/DDBJ whole genome shotgun (WGS) entry which is preliminary data.</text>
</comment>
<protein>
    <submittedName>
        <fullName evidence="1">Helix-turn-helix domain-containing protein</fullName>
    </submittedName>
</protein>
<keyword evidence="2" id="KW-1185">Reference proteome</keyword>
<dbReference type="Proteomes" id="UP001257060">
    <property type="component" value="Unassembled WGS sequence"/>
</dbReference>
<gene>
    <name evidence="1" type="ORF">NDI76_16505</name>
</gene>
<organism evidence="1 2">
    <name type="scientific">Halogeometricum salsisoli</name>
    <dbReference type="NCBI Taxonomy" id="2950536"/>
    <lineage>
        <taxon>Archaea</taxon>
        <taxon>Methanobacteriati</taxon>
        <taxon>Methanobacteriota</taxon>
        <taxon>Stenosarchaea group</taxon>
        <taxon>Halobacteria</taxon>
        <taxon>Halobacteriales</taxon>
        <taxon>Haloferacaceae</taxon>
        <taxon>Halogeometricum</taxon>
    </lineage>
</organism>
<reference evidence="1 2" key="1">
    <citation type="submission" date="2022-06" db="EMBL/GenBank/DDBJ databases">
        <title>Halogeometricum sp. a new haloarchaeum isolate from saline soil.</title>
        <authorList>
            <person name="Strakova D."/>
            <person name="Galisteo C."/>
            <person name="Sanchez-Porro C."/>
            <person name="Ventosa A."/>
        </authorList>
    </citation>
    <scope>NUCLEOTIDE SEQUENCE [LARGE SCALE GENOMIC DNA]</scope>
    <source>
        <strain evidence="1 2">S1BR25-6</strain>
    </source>
</reference>
<sequence>MTDDDSFDVSPRDIAILKARVDYPTASTRELSRILEIEYGISLSHNRVNEILRAMADEEVFREIVLPNRELFRHYLFRIAFNFPNFEEHWRDCYEALVEDPHVLMFFTADSNYHWHVVIQFRSDDRMERWVHEFFKSHGDLISEFHNTMLHSVHKFRTEAAIFDDILAETEEGRRYLEHGE</sequence>
<proteinExistence type="predicted"/>
<dbReference type="EMBL" id="JAMQOP010000003">
    <property type="protein sequence ID" value="MDS0300349.1"/>
    <property type="molecule type" value="Genomic_DNA"/>
</dbReference>
<evidence type="ECO:0000313" key="1">
    <source>
        <dbReference type="EMBL" id="MDS0300349.1"/>
    </source>
</evidence>
<accession>A0ABU2GJA5</accession>
<dbReference type="RefSeq" id="WP_310925246.1">
    <property type="nucleotide sequence ID" value="NZ_JAMQOP010000003.1"/>
</dbReference>